<dbReference type="CDD" id="cd00093">
    <property type="entry name" value="HTH_XRE"/>
    <property type="match status" value="1"/>
</dbReference>
<dbReference type="InterPro" id="IPR001387">
    <property type="entry name" value="Cro/C1-type_HTH"/>
</dbReference>
<organism evidence="2">
    <name type="scientific">Siphoviridae sp. ctTIi48</name>
    <dbReference type="NCBI Taxonomy" id="2827875"/>
    <lineage>
        <taxon>Viruses</taxon>
        <taxon>Duplodnaviria</taxon>
        <taxon>Heunggongvirae</taxon>
        <taxon>Uroviricota</taxon>
        <taxon>Caudoviricetes</taxon>
    </lineage>
</organism>
<evidence type="ECO:0000259" key="1">
    <source>
        <dbReference type="PROSITE" id="PS50943"/>
    </source>
</evidence>
<reference evidence="2" key="1">
    <citation type="journal article" date="2021" name="Proc. Natl. Acad. Sci. U.S.A.">
        <title>A Catalog of Tens of Thousands of Viruses from Human Metagenomes Reveals Hidden Associations with Chronic Diseases.</title>
        <authorList>
            <person name="Tisza M.J."/>
            <person name="Buck C.B."/>
        </authorList>
    </citation>
    <scope>NUCLEOTIDE SEQUENCE</scope>
    <source>
        <strain evidence="2">CtTIi48</strain>
    </source>
</reference>
<dbReference type="Pfam" id="PF12844">
    <property type="entry name" value="HTH_19"/>
    <property type="match status" value="1"/>
</dbReference>
<dbReference type="InterPro" id="IPR010982">
    <property type="entry name" value="Lambda_DNA-bd_dom_sf"/>
</dbReference>
<dbReference type="EMBL" id="BK032851">
    <property type="protein sequence ID" value="DAF64099.1"/>
    <property type="molecule type" value="Genomic_DNA"/>
</dbReference>
<dbReference type="GO" id="GO:0003677">
    <property type="term" value="F:DNA binding"/>
    <property type="evidence" value="ECO:0007669"/>
    <property type="project" value="InterPro"/>
</dbReference>
<accession>A0A8S5TM22</accession>
<feature type="domain" description="HTH cro/C1-type" evidence="1">
    <location>
        <begin position="8"/>
        <end position="62"/>
    </location>
</feature>
<dbReference type="SUPFAM" id="SSF47413">
    <property type="entry name" value="lambda repressor-like DNA-binding domains"/>
    <property type="match status" value="1"/>
</dbReference>
<dbReference type="PROSITE" id="PS50943">
    <property type="entry name" value="HTH_CROC1"/>
    <property type="match status" value="1"/>
</dbReference>
<protein>
    <submittedName>
        <fullName evidence="2">Helix-turn-helix domain protein</fullName>
    </submittedName>
</protein>
<proteinExistence type="predicted"/>
<dbReference type="Gene3D" id="1.10.260.40">
    <property type="entry name" value="lambda repressor-like DNA-binding domains"/>
    <property type="match status" value="1"/>
</dbReference>
<sequence length="148" mass="17069">MKGILNRLKQIRKSNKLSVDEVSARLGVSAPLYYHWEEGTKKIPIKYIVPLCEIYDVDANYIFGTKPRSVDENIITLYRSLDERSQQVAYMLLTNNAKDDILLHIGEYLATPENIRKDTSELCESSYQYAVNNNLADLKIVEIINNRK</sequence>
<evidence type="ECO:0000313" key="2">
    <source>
        <dbReference type="EMBL" id="DAF64099.1"/>
    </source>
</evidence>
<dbReference type="SMART" id="SM00530">
    <property type="entry name" value="HTH_XRE"/>
    <property type="match status" value="1"/>
</dbReference>
<name>A0A8S5TM22_9CAUD</name>